<dbReference type="GO" id="GO:0006351">
    <property type="term" value="P:DNA-templated transcription"/>
    <property type="evidence" value="ECO:0007669"/>
    <property type="project" value="InterPro"/>
</dbReference>
<protein>
    <recommendedName>
        <fullName evidence="2">DNA-directed RNA polymerase</fullName>
        <ecNumber evidence="2">2.7.7.6</ecNumber>
    </recommendedName>
</protein>
<evidence type="ECO:0000256" key="5">
    <source>
        <dbReference type="ARBA" id="ARBA00022695"/>
    </source>
</evidence>
<organism evidence="8">
    <name type="scientific">Pararge aegeria</name>
    <name type="common">speckled wood butterfly</name>
    <dbReference type="NCBI Taxonomy" id="116150"/>
    <lineage>
        <taxon>Eukaryota</taxon>
        <taxon>Metazoa</taxon>
        <taxon>Ecdysozoa</taxon>
        <taxon>Arthropoda</taxon>
        <taxon>Hexapoda</taxon>
        <taxon>Insecta</taxon>
        <taxon>Pterygota</taxon>
        <taxon>Neoptera</taxon>
        <taxon>Endopterygota</taxon>
        <taxon>Lepidoptera</taxon>
        <taxon>Glossata</taxon>
        <taxon>Ditrysia</taxon>
        <taxon>Papilionoidea</taxon>
        <taxon>Nymphalidae</taxon>
        <taxon>Satyrinae</taxon>
        <taxon>Satyrini</taxon>
        <taxon>Parargina</taxon>
        <taxon>Pararge</taxon>
    </lineage>
</organism>
<evidence type="ECO:0000256" key="2">
    <source>
        <dbReference type="ARBA" id="ARBA00012418"/>
    </source>
</evidence>
<keyword evidence="4" id="KW-0808">Transferase</keyword>
<sequence length="240" mass="27203">MAKENDDVVEITEDEISDKANKTMTEVVENLSSATNYTFDTKLHRWCELTVLFPVSFLRVDLTQALRDAAIRSIIYEIKNIKRAITNKEKDVLYLKTEGINIVQMSKYSNLLDLNKLYSNDIHAIANTYGIEAANKVIIKEIQNVFNVYGITVDPRHLTLVADYMTYNGIFEPMSRKGMEASTSPLQQMSFESSLIFLKEAVLNSKKDYIRSASSCLMLGQPCRSGTGAFSLQHYSKEIN</sequence>
<dbReference type="Pfam" id="PF04998">
    <property type="entry name" value="RNA_pol_Rpb1_5"/>
    <property type="match status" value="1"/>
</dbReference>
<dbReference type="AlphaFoldDB" id="S4P463"/>
<keyword evidence="6" id="KW-0804">Transcription</keyword>
<feature type="domain" description="RNA polymerase Rpb1" evidence="7">
    <location>
        <begin position="53"/>
        <end position="184"/>
    </location>
</feature>
<dbReference type="InterPro" id="IPR045867">
    <property type="entry name" value="DNA-dir_RpoC_beta_prime"/>
</dbReference>
<dbReference type="GO" id="GO:0003899">
    <property type="term" value="F:DNA-directed RNA polymerase activity"/>
    <property type="evidence" value="ECO:0007669"/>
    <property type="project" value="UniProtKB-EC"/>
</dbReference>
<accession>S4P463</accession>
<dbReference type="SUPFAM" id="SSF64484">
    <property type="entry name" value="beta and beta-prime subunits of DNA dependent RNA-polymerase"/>
    <property type="match status" value="1"/>
</dbReference>
<keyword evidence="3 8" id="KW-0240">DNA-directed RNA polymerase</keyword>
<dbReference type="CDD" id="cd02735">
    <property type="entry name" value="RNAP_I_Rpa1_C"/>
    <property type="match status" value="1"/>
</dbReference>
<dbReference type="PANTHER" id="PTHR19376:SF11">
    <property type="entry name" value="DNA-DIRECTED RNA POLYMERASE I SUBUNIT RPA1"/>
    <property type="match status" value="1"/>
</dbReference>
<evidence type="ECO:0000256" key="4">
    <source>
        <dbReference type="ARBA" id="ARBA00022679"/>
    </source>
</evidence>
<proteinExistence type="inferred from homology"/>
<reference evidence="8" key="2">
    <citation type="submission" date="2013-05" db="EMBL/GenBank/DDBJ databases">
        <authorList>
            <person name="Carter J.-M."/>
            <person name="Baker S.C."/>
            <person name="Pink R."/>
            <person name="Carter D.R.F."/>
            <person name="Collins A."/>
            <person name="Tomlin J."/>
            <person name="Gibbs M."/>
            <person name="Breuker C.J."/>
        </authorList>
    </citation>
    <scope>NUCLEOTIDE SEQUENCE</scope>
    <source>
        <tissue evidence="8">Ovary</tissue>
    </source>
</reference>
<dbReference type="GO" id="GO:0005736">
    <property type="term" value="C:RNA polymerase I complex"/>
    <property type="evidence" value="ECO:0007669"/>
    <property type="project" value="TreeGrafter"/>
</dbReference>
<comment type="similarity">
    <text evidence="1">Belongs to the RNA polymerase beta' chain family.</text>
</comment>
<evidence type="ECO:0000256" key="1">
    <source>
        <dbReference type="ARBA" id="ARBA00006460"/>
    </source>
</evidence>
<reference evidence="8" key="1">
    <citation type="journal article" date="2013" name="BMC Genomics">
        <title>Unscrambling butterfly oogenesis.</title>
        <authorList>
            <person name="Carter J.M."/>
            <person name="Baker S.C."/>
            <person name="Pink R."/>
            <person name="Carter D.R."/>
            <person name="Collins A."/>
            <person name="Tomlin J."/>
            <person name="Gibbs M."/>
            <person name="Breuker C.J."/>
        </authorList>
    </citation>
    <scope>NUCLEOTIDE SEQUENCE</scope>
    <source>
        <tissue evidence="8">Ovary</tissue>
    </source>
</reference>
<dbReference type="PANTHER" id="PTHR19376">
    <property type="entry name" value="DNA-DIRECTED RNA POLYMERASE"/>
    <property type="match status" value="1"/>
</dbReference>
<dbReference type="EC" id="2.7.7.6" evidence="2"/>
<keyword evidence="5" id="KW-0548">Nucleotidyltransferase</keyword>
<dbReference type="Gene3D" id="1.10.150.390">
    <property type="match status" value="1"/>
</dbReference>
<evidence type="ECO:0000256" key="6">
    <source>
        <dbReference type="ARBA" id="ARBA00023163"/>
    </source>
</evidence>
<dbReference type="GO" id="GO:0003677">
    <property type="term" value="F:DNA binding"/>
    <property type="evidence" value="ECO:0007669"/>
    <property type="project" value="InterPro"/>
</dbReference>
<evidence type="ECO:0000256" key="3">
    <source>
        <dbReference type="ARBA" id="ARBA00022478"/>
    </source>
</evidence>
<evidence type="ECO:0000313" key="8">
    <source>
        <dbReference type="EMBL" id="JAA86426.1"/>
    </source>
</evidence>
<name>S4P463_9NEOP</name>
<evidence type="ECO:0000259" key="7">
    <source>
        <dbReference type="Pfam" id="PF04998"/>
    </source>
</evidence>
<dbReference type="InterPro" id="IPR007081">
    <property type="entry name" value="RNA_pol_Rpb1_5"/>
</dbReference>
<dbReference type="EMBL" id="GAIX01006134">
    <property type="protein sequence ID" value="JAA86426.1"/>
    <property type="molecule type" value="Transcribed_RNA"/>
</dbReference>
<dbReference type="Gene3D" id="3.30.70.2850">
    <property type="match status" value="1"/>
</dbReference>
<dbReference type="InterPro" id="IPR047107">
    <property type="entry name" value="DNA-dir_RNA_pol1_lsu_C"/>
</dbReference>